<feature type="transmembrane region" description="Helical" evidence="9">
    <location>
        <begin position="107"/>
        <end position="124"/>
    </location>
</feature>
<evidence type="ECO:0000256" key="8">
    <source>
        <dbReference type="ARBA" id="ARBA00023136"/>
    </source>
</evidence>
<feature type="transmembrane region" description="Helical" evidence="9">
    <location>
        <begin position="215"/>
        <end position="235"/>
    </location>
</feature>
<dbReference type="OrthoDB" id="3900342at2759"/>
<evidence type="ECO:0000256" key="5">
    <source>
        <dbReference type="ARBA" id="ARBA00022692"/>
    </source>
</evidence>
<feature type="transmembrane region" description="Helical" evidence="9">
    <location>
        <begin position="510"/>
        <end position="527"/>
    </location>
</feature>
<comment type="similarity">
    <text evidence="2">Belongs to the amino acid-polyamine-organocation (APC) superfamily. YAT (TC 2.A.3.10) family.</text>
</comment>
<dbReference type="InterPro" id="IPR004762">
    <property type="entry name" value="Amino_acid_permease_fungi"/>
</dbReference>
<protein>
    <recommendedName>
        <fullName evidence="10">Amino acid permease/ SLC12A domain-containing protein</fullName>
    </recommendedName>
</protein>
<dbReference type="NCBIfam" id="TIGR00913">
    <property type="entry name" value="2A0310"/>
    <property type="match status" value="1"/>
</dbReference>
<dbReference type="EMBL" id="SWFS01000340">
    <property type="protein sequence ID" value="KAA8909426.1"/>
    <property type="molecule type" value="Genomic_DNA"/>
</dbReference>
<dbReference type="AlphaFoldDB" id="A0A642V724"/>
<dbReference type="InterPro" id="IPR050524">
    <property type="entry name" value="APC_YAT"/>
</dbReference>
<dbReference type="PROSITE" id="PS00218">
    <property type="entry name" value="AMINO_ACID_PERMEASE_1"/>
    <property type="match status" value="1"/>
</dbReference>
<dbReference type="GO" id="GO:0015171">
    <property type="term" value="F:amino acid transmembrane transporter activity"/>
    <property type="evidence" value="ECO:0007669"/>
    <property type="project" value="TreeGrafter"/>
</dbReference>
<keyword evidence="4" id="KW-1003">Cell membrane</keyword>
<accession>A0A642V724</accession>
<organism evidence="11 12">
    <name type="scientific">Trichomonascus ciferrii</name>
    <dbReference type="NCBI Taxonomy" id="44093"/>
    <lineage>
        <taxon>Eukaryota</taxon>
        <taxon>Fungi</taxon>
        <taxon>Dikarya</taxon>
        <taxon>Ascomycota</taxon>
        <taxon>Saccharomycotina</taxon>
        <taxon>Dipodascomycetes</taxon>
        <taxon>Dipodascales</taxon>
        <taxon>Trichomonascaceae</taxon>
        <taxon>Trichomonascus</taxon>
        <taxon>Trichomonascus ciferrii complex</taxon>
    </lineage>
</organism>
<keyword evidence="5 9" id="KW-0812">Transmembrane</keyword>
<reference evidence="11" key="1">
    <citation type="journal article" date="2019" name="G3 (Bethesda)">
        <title>Genome Assemblies of Two Rare Opportunistic Yeast Pathogens: Diutina rugosa (syn. Candida rugosa) and Trichomonascus ciferrii (syn. Candida ciferrii).</title>
        <authorList>
            <person name="Mixao V."/>
            <person name="Saus E."/>
            <person name="Hansen A.P."/>
            <person name="Lass-Florl C."/>
            <person name="Gabaldon T."/>
        </authorList>
    </citation>
    <scope>NUCLEOTIDE SEQUENCE</scope>
    <source>
        <strain evidence="11">CBS 4856</strain>
    </source>
</reference>
<dbReference type="PANTHER" id="PTHR43341:SF1">
    <property type="entry name" value="GENERAL AMINO-ACID PERMEASE GAP1"/>
    <property type="match status" value="1"/>
</dbReference>
<feature type="transmembrane region" description="Helical" evidence="9">
    <location>
        <begin position="160"/>
        <end position="182"/>
    </location>
</feature>
<dbReference type="FunFam" id="1.20.1740.10:FF:000017">
    <property type="entry name" value="Amino acid permease"/>
    <property type="match status" value="1"/>
</dbReference>
<feature type="domain" description="Amino acid permease/ SLC12A" evidence="10">
    <location>
        <begin position="79"/>
        <end position="535"/>
    </location>
</feature>
<comment type="subcellular location">
    <subcellularLocation>
        <location evidence="1">Cell membrane</location>
        <topology evidence="1">Multi-pass membrane protein</topology>
    </subcellularLocation>
</comment>
<dbReference type="GO" id="GO:0005886">
    <property type="term" value="C:plasma membrane"/>
    <property type="evidence" value="ECO:0007669"/>
    <property type="project" value="UniProtKB-SubCell"/>
</dbReference>
<dbReference type="Pfam" id="PF00324">
    <property type="entry name" value="AA_permease"/>
    <property type="match status" value="1"/>
</dbReference>
<dbReference type="PANTHER" id="PTHR43341">
    <property type="entry name" value="AMINO ACID PERMEASE"/>
    <property type="match status" value="1"/>
</dbReference>
<sequence length="577" mass="63526">MLEKNEIHNEVKKDEVSANGFSMDVEKVNPFQRFVNSFKPHPNRNIFSEGSHLGEKYDMHIAMEETAESPLSRTLKSRHLQMIAIGGAIGTGLFVGSGSALATGGPANLLIAFFLTGMMLFCTVHSLGEMAVLFPVSGSYSVFATRFVDPAWGFAMSWNYAIGWLINLPLELVAASITIQFWQPGVSNAVFVTIFLLLIVTINMFGARGYGEAEFVFSFIKIIAVVGFIILGIVLNAGGGPNGEYIGGRYWHDPGAFNNGFKGLCSVFVTAAFSFSGTEMAGLAAAETEDPRRTLPKATKQVFWRITLFYMVSITIVGLLVPYTDPQLLNSESSVDIKASPFVIAINNAKIPVLPSIMNTVILISVLSVGNSSVYGSTRILCSLAEQGQAPRILAYIDRKGRPMVAIAIALVVGLLSYLAVLDDYSTVFNWLLAISGLSGIFAWFSINVSHIRFRRGWKVQGYTLDQLPFKSVVGVFGSYLGATFNGLVLAAQFWIALFPIGGSPDAADFFMSYLAFPVCILFYIVFKIVKRTSFVSASQMDIVTGRRHLMTPEDWQEEAIEKQSWSRLKRIYRWWC</sequence>
<evidence type="ECO:0000256" key="2">
    <source>
        <dbReference type="ARBA" id="ARBA00006983"/>
    </source>
</evidence>
<evidence type="ECO:0000256" key="3">
    <source>
        <dbReference type="ARBA" id="ARBA00022448"/>
    </source>
</evidence>
<dbReference type="InterPro" id="IPR004841">
    <property type="entry name" value="AA-permease/SLC12A_dom"/>
</dbReference>
<evidence type="ECO:0000256" key="6">
    <source>
        <dbReference type="ARBA" id="ARBA00022970"/>
    </source>
</evidence>
<evidence type="ECO:0000259" key="10">
    <source>
        <dbReference type="Pfam" id="PF00324"/>
    </source>
</evidence>
<dbReference type="VEuPathDB" id="FungiDB:TRICI_004493"/>
<feature type="transmembrane region" description="Helical" evidence="9">
    <location>
        <begin position="357"/>
        <end position="382"/>
    </location>
</feature>
<dbReference type="Gene3D" id="1.20.1740.10">
    <property type="entry name" value="Amino acid/polyamine transporter I"/>
    <property type="match status" value="1"/>
</dbReference>
<feature type="transmembrane region" description="Helical" evidence="9">
    <location>
        <begin position="302"/>
        <end position="323"/>
    </location>
</feature>
<keyword evidence="6" id="KW-0029">Amino-acid transport</keyword>
<evidence type="ECO:0000256" key="9">
    <source>
        <dbReference type="SAM" id="Phobius"/>
    </source>
</evidence>
<feature type="transmembrane region" description="Helical" evidence="9">
    <location>
        <begin position="468"/>
        <end position="498"/>
    </location>
</feature>
<keyword evidence="8 9" id="KW-0472">Membrane</keyword>
<gene>
    <name evidence="11" type="ORF">TRICI_004493</name>
</gene>
<evidence type="ECO:0000256" key="7">
    <source>
        <dbReference type="ARBA" id="ARBA00022989"/>
    </source>
</evidence>
<evidence type="ECO:0000313" key="12">
    <source>
        <dbReference type="Proteomes" id="UP000761534"/>
    </source>
</evidence>
<dbReference type="PIRSF" id="PIRSF006060">
    <property type="entry name" value="AA_transporter"/>
    <property type="match status" value="1"/>
</dbReference>
<name>A0A642V724_9ASCO</name>
<feature type="transmembrane region" description="Helical" evidence="9">
    <location>
        <begin position="189"/>
        <end position="209"/>
    </location>
</feature>
<comment type="caution">
    <text evidence="11">The sequence shown here is derived from an EMBL/GenBank/DDBJ whole genome shotgun (WGS) entry which is preliminary data.</text>
</comment>
<proteinExistence type="inferred from homology"/>
<keyword evidence="3" id="KW-0813">Transport</keyword>
<dbReference type="InterPro" id="IPR004840">
    <property type="entry name" value="Amino_acid_permease_CS"/>
</dbReference>
<feature type="transmembrane region" description="Helical" evidence="9">
    <location>
        <begin position="82"/>
        <end position="101"/>
    </location>
</feature>
<evidence type="ECO:0000256" key="1">
    <source>
        <dbReference type="ARBA" id="ARBA00004651"/>
    </source>
</evidence>
<evidence type="ECO:0000256" key="4">
    <source>
        <dbReference type="ARBA" id="ARBA00022475"/>
    </source>
</evidence>
<evidence type="ECO:0000313" key="11">
    <source>
        <dbReference type="EMBL" id="KAA8909426.1"/>
    </source>
</evidence>
<keyword evidence="12" id="KW-1185">Reference proteome</keyword>
<keyword evidence="7 9" id="KW-1133">Transmembrane helix</keyword>
<dbReference type="Proteomes" id="UP000761534">
    <property type="component" value="Unassembled WGS sequence"/>
</dbReference>
<feature type="transmembrane region" description="Helical" evidence="9">
    <location>
        <begin position="428"/>
        <end position="447"/>
    </location>
</feature>
<feature type="transmembrane region" description="Helical" evidence="9">
    <location>
        <begin position="403"/>
        <end position="422"/>
    </location>
</feature>